<dbReference type="FunFam" id="1.10.630.10:FF:000018">
    <property type="entry name" value="Cytochrome P450 monooxygenase"/>
    <property type="match status" value="1"/>
</dbReference>
<keyword evidence="5 7" id="KW-0408">Iron</keyword>
<evidence type="ECO:0000256" key="4">
    <source>
        <dbReference type="ARBA" id="ARBA00023002"/>
    </source>
</evidence>
<dbReference type="Gene3D" id="1.10.630.10">
    <property type="entry name" value="Cytochrome P450"/>
    <property type="match status" value="1"/>
</dbReference>
<dbReference type="AlphaFoldDB" id="A0AB39P886"/>
<name>A0AB39P886_9ACTN</name>
<accession>A0AB39P886</accession>
<dbReference type="CDD" id="cd11029">
    <property type="entry name" value="CYP107-like"/>
    <property type="match status" value="1"/>
</dbReference>
<sequence length="420" mass="45883">MGNPSPLTSPSPIEIDPTGRDIHGEAARIRARGPVTRVTLPGGVEAWAVSDPDLLKRLLTDPRVSKDPRQHWPAFINGEITPDWPLFTWVAVQNMFTAYGGDHRRLRILVSKAFTARRTAALQPRIEQITKDLLDRVGEAGRHGATVDLREEYCYPLPIQVISELFGLPEERGVEMRQLVDRLFNTSADPGEMTAAFEMLHGILTELVAVKRESPGDDLTSSLLTARDDEGRTHLTEQELIDTLVLMVSAGHETTVNLIDNAVHALLTHPEQLAHVRAGRASWDDVVEESLRQDAPVASLPLRYAVEDLDLGALGGPEGLSITKGDALLAAYAAAGRAAERYGPDADRFDVTRADKEHLAFGYGVHRCLGAPLGRLEAGIALPALFDRFPDLQLAVPSDELVAVDSFISNGHRSLPVRLS</sequence>
<proteinExistence type="inferred from homology"/>
<keyword evidence="3 7" id="KW-0479">Metal-binding</keyword>
<evidence type="ECO:0000256" key="1">
    <source>
        <dbReference type="ARBA" id="ARBA00010617"/>
    </source>
</evidence>
<dbReference type="GO" id="GO:0020037">
    <property type="term" value="F:heme binding"/>
    <property type="evidence" value="ECO:0007669"/>
    <property type="project" value="InterPro"/>
</dbReference>
<evidence type="ECO:0000256" key="2">
    <source>
        <dbReference type="ARBA" id="ARBA00022617"/>
    </source>
</evidence>
<keyword evidence="6 7" id="KW-0503">Monooxygenase</keyword>
<dbReference type="GO" id="GO:0016705">
    <property type="term" value="F:oxidoreductase activity, acting on paired donors, with incorporation or reduction of molecular oxygen"/>
    <property type="evidence" value="ECO:0007669"/>
    <property type="project" value="InterPro"/>
</dbReference>
<keyword evidence="4 7" id="KW-0560">Oxidoreductase</keyword>
<dbReference type="InterPro" id="IPR036396">
    <property type="entry name" value="Cyt_P450_sf"/>
</dbReference>
<comment type="similarity">
    <text evidence="1 7">Belongs to the cytochrome P450 family.</text>
</comment>
<evidence type="ECO:0000313" key="8">
    <source>
        <dbReference type="EMBL" id="XDQ25298.1"/>
    </source>
</evidence>
<reference evidence="8" key="1">
    <citation type="submission" date="2024-07" db="EMBL/GenBank/DDBJ databases">
        <authorList>
            <person name="Yu S.T."/>
        </authorList>
    </citation>
    <scope>NUCLEOTIDE SEQUENCE</scope>
    <source>
        <strain evidence="8">R21</strain>
    </source>
</reference>
<dbReference type="RefSeq" id="WP_369232623.1">
    <property type="nucleotide sequence ID" value="NZ_CP163435.1"/>
</dbReference>
<evidence type="ECO:0000256" key="5">
    <source>
        <dbReference type="ARBA" id="ARBA00023004"/>
    </source>
</evidence>
<evidence type="ECO:0000256" key="6">
    <source>
        <dbReference type="ARBA" id="ARBA00023033"/>
    </source>
</evidence>
<dbReference type="PROSITE" id="PS00086">
    <property type="entry name" value="CYTOCHROME_P450"/>
    <property type="match status" value="1"/>
</dbReference>
<dbReference type="InterPro" id="IPR017972">
    <property type="entry name" value="Cyt_P450_CS"/>
</dbReference>
<evidence type="ECO:0000256" key="3">
    <source>
        <dbReference type="ARBA" id="ARBA00022723"/>
    </source>
</evidence>
<protein>
    <submittedName>
        <fullName evidence="8">Cytochrome P450</fullName>
    </submittedName>
</protein>
<dbReference type="PRINTS" id="PR00359">
    <property type="entry name" value="BP450"/>
</dbReference>
<dbReference type="GO" id="GO:0005506">
    <property type="term" value="F:iron ion binding"/>
    <property type="evidence" value="ECO:0007669"/>
    <property type="project" value="InterPro"/>
</dbReference>
<dbReference type="SUPFAM" id="SSF48264">
    <property type="entry name" value="Cytochrome P450"/>
    <property type="match status" value="1"/>
</dbReference>
<dbReference type="Pfam" id="PF00067">
    <property type="entry name" value="p450"/>
    <property type="match status" value="2"/>
</dbReference>
<dbReference type="GO" id="GO:0004497">
    <property type="term" value="F:monooxygenase activity"/>
    <property type="evidence" value="ECO:0007669"/>
    <property type="project" value="UniProtKB-KW"/>
</dbReference>
<dbReference type="EMBL" id="CP163435">
    <property type="protein sequence ID" value="XDQ25298.1"/>
    <property type="molecule type" value="Genomic_DNA"/>
</dbReference>
<gene>
    <name evidence="8" type="ORF">AB5J56_11655</name>
</gene>
<dbReference type="InterPro" id="IPR002397">
    <property type="entry name" value="Cyt_P450_B"/>
</dbReference>
<dbReference type="InterPro" id="IPR001128">
    <property type="entry name" value="Cyt_P450"/>
</dbReference>
<dbReference type="PANTHER" id="PTHR46696">
    <property type="entry name" value="P450, PUTATIVE (EUROFUNG)-RELATED"/>
    <property type="match status" value="1"/>
</dbReference>
<dbReference type="PANTHER" id="PTHR46696:SF1">
    <property type="entry name" value="CYTOCHROME P450 YJIB-RELATED"/>
    <property type="match status" value="1"/>
</dbReference>
<evidence type="ECO:0000256" key="7">
    <source>
        <dbReference type="RuleBase" id="RU000461"/>
    </source>
</evidence>
<organism evidence="8">
    <name type="scientific">Streptomyces sp. R21</name>
    <dbReference type="NCBI Taxonomy" id="3238627"/>
    <lineage>
        <taxon>Bacteria</taxon>
        <taxon>Bacillati</taxon>
        <taxon>Actinomycetota</taxon>
        <taxon>Actinomycetes</taxon>
        <taxon>Kitasatosporales</taxon>
        <taxon>Streptomycetaceae</taxon>
        <taxon>Streptomyces</taxon>
    </lineage>
</organism>
<keyword evidence="2 7" id="KW-0349">Heme</keyword>